<evidence type="ECO:0000313" key="1">
    <source>
        <dbReference type="EMBL" id="MEQ2511328.1"/>
    </source>
</evidence>
<feature type="non-terminal residue" evidence="1">
    <location>
        <position position="1"/>
    </location>
</feature>
<accession>A0ABV1G7F0</accession>
<evidence type="ECO:0000313" key="2">
    <source>
        <dbReference type="Proteomes" id="UP001491552"/>
    </source>
</evidence>
<sequence length="72" mass="7960">GGKAANGCAIFQVFHTDGLTKKIRHLPQMIDSELPKVMKSQKAYRAPESRGIHERIYQRAEKAVRGRAGIAA</sequence>
<proteinExistence type="predicted"/>
<dbReference type="EMBL" id="JBBMFF010000224">
    <property type="protein sequence ID" value="MEQ2511328.1"/>
    <property type="molecule type" value="Genomic_DNA"/>
</dbReference>
<reference evidence="1 2" key="1">
    <citation type="submission" date="2024-03" db="EMBL/GenBank/DDBJ databases">
        <title>Human intestinal bacterial collection.</title>
        <authorList>
            <person name="Pauvert C."/>
            <person name="Hitch T.C.A."/>
            <person name="Clavel T."/>
        </authorList>
    </citation>
    <scope>NUCLEOTIDE SEQUENCE [LARGE SCALE GENOMIC DNA]</scope>
    <source>
        <strain evidence="1 2">CLA-AA-H192</strain>
    </source>
</reference>
<protein>
    <submittedName>
        <fullName evidence="1">Uncharacterized protein</fullName>
    </submittedName>
</protein>
<organism evidence="1 2">
    <name type="scientific">Faecousia intestinalis</name>
    <dbReference type="NCBI Taxonomy" id="3133167"/>
    <lineage>
        <taxon>Bacteria</taxon>
        <taxon>Bacillati</taxon>
        <taxon>Bacillota</taxon>
        <taxon>Clostridia</taxon>
        <taxon>Eubacteriales</taxon>
        <taxon>Oscillospiraceae</taxon>
        <taxon>Faecousia</taxon>
    </lineage>
</organism>
<name>A0ABV1G7F0_9FIRM</name>
<gene>
    <name evidence="1" type="ORF">WMO66_08725</name>
</gene>
<comment type="caution">
    <text evidence="1">The sequence shown here is derived from an EMBL/GenBank/DDBJ whole genome shotgun (WGS) entry which is preliminary data.</text>
</comment>
<dbReference type="RefSeq" id="WP_349136029.1">
    <property type="nucleotide sequence ID" value="NZ_JBBMFF010000224.1"/>
</dbReference>
<keyword evidence="2" id="KW-1185">Reference proteome</keyword>
<dbReference type="Proteomes" id="UP001491552">
    <property type="component" value="Unassembled WGS sequence"/>
</dbReference>